<dbReference type="FunFam" id="1.10.630.10:FF:000050">
    <property type="entry name" value="Cytochrome P450 monooxygenase"/>
    <property type="match status" value="1"/>
</dbReference>
<dbReference type="Proteomes" id="UP000326924">
    <property type="component" value="Unassembled WGS sequence"/>
</dbReference>
<dbReference type="PRINTS" id="PR00463">
    <property type="entry name" value="EP450I"/>
</dbReference>
<comment type="caution">
    <text evidence="7">The sequence shown here is derived from an EMBL/GenBank/DDBJ whole genome shotgun (WGS) entry which is preliminary data.</text>
</comment>
<keyword evidence="6" id="KW-0503">Monooxygenase</keyword>
<keyword evidence="4 5" id="KW-0408">Iron</keyword>
<evidence type="ECO:0000256" key="3">
    <source>
        <dbReference type="ARBA" id="ARBA00022723"/>
    </source>
</evidence>
<dbReference type="CDD" id="cd11060">
    <property type="entry name" value="CYP57A1-like"/>
    <property type="match status" value="1"/>
</dbReference>
<sequence length="523" mass="58807">MHDIAETIMTNFSVKLLVDLLKAYPLQLFFTIAVLHLLRNRFLTGLNRIPGPAIAAWSALWRLYDVSKGDAHNTAIALHRKYGPLVRIGPKHVSVGDPAEIQNIYGLKKGFTKTAFYPIQCISWNKTPQMNLFSTRDPQYHRDQKKLVANAYSMSALIEMESAVDDCTKLFMSKMAPYAASGNPVDLGEWLQYYAFDIVGLFSFNKYLGFLDKGGDVDAMMEGIAGILNYAATIGQIPFAHNFLLGNPLNPLFFPNMETWNQVLQFTLKAINQRCSIVVNGELEVRKDQVVGKDMLSKWASAKLGDPLKMGTREVIVHLSTNVFAGSDTTAIALRAIVYMLLKNPEKLEKLLKQLDEADAAGLLSDPVKYKETQSHLPYFTAVMKEAMRVHPSVGLLLERHVPTGGATICGEYIPAGTIVGINAWVLHNDPKVFPNPEKFEPERWLDSPEEKLQEMERSFFAFGAGSRTCIGKNISLMEMSKIIPQLLREYKLTLANPDKSWKTRNMWFVQQSGVDIILERRK</sequence>
<evidence type="ECO:0000256" key="1">
    <source>
        <dbReference type="ARBA" id="ARBA00001971"/>
    </source>
</evidence>
<dbReference type="SUPFAM" id="SSF48264">
    <property type="entry name" value="Cytochrome P450"/>
    <property type="match status" value="1"/>
</dbReference>
<dbReference type="PROSITE" id="PS00086">
    <property type="entry name" value="CYTOCHROME_P450"/>
    <property type="match status" value="1"/>
</dbReference>
<evidence type="ECO:0000256" key="5">
    <source>
        <dbReference type="PIRSR" id="PIRSR602401-1"/>
    </source>
</evidence>
<dbReference type="Pfam" id="PF00067">
    <property type="entry name" value="p450"/>
    <property type="match status" value="1"/>
</dbReference>
<dbReference type="PANTHER" id="PTHR24305">
    <property type="entry name" value="CYTOCHROME P450"/>
    <property type="match status" value="1"/>
</dbReference>
<dbReference type="InterPro" id="IPR002401">
    <property type="entry name" value="Cyt_P450_E_grp-I"/>
</dbReference>
<dbReference type="GO" id="GO:0020037">
    <property type="term" value="F:heme binding"/>
    <property type="evidence" value="ECO:0007669"/>
    <property type="project" value="InterPro"/>
</dbReference>
<evidence type="ECO:0000313" key="7">
    <source>
        <dbReference type="EMBL" id="KAA8893336.1"/>
    </source>
</evidence>
<dbReference type="AlphaFoldDB" id="A0A5J5EEE1"/>
<dbReference type="GO" id="GO:0016705">
    <property type="term" value="F:oxidoreductase activity, acting on paired donors, with incorporation or reduction of molecular oxygen"/>
    <property type="evidence" value="ECO:0007669"/>
    <property type="project" value="InterPro"/>
</dbReference>
<evidence type="ECO:0000313" key="8">
    <source>
        <dbReference type="Proteomes" id="UP000326924"/>
    </source>
</evidence>
<protein>
    <submittedName>
        <fullName evidence="7">Cytochrome P450</fullName>
    </submittedName>
</protein>
<proteinExistence type="inferred from homology"/>
<evidence type="ECO:0000256" key="4">
    <source>
        <dbReference type="ARBA" id="ARBA00023004"/>
    </source>
</evidence>
<keyword evidence="8" id="KW-1185">Reference proteome</keyword>
<name>A0A5J5EEE1_9PEZI</name>
<dbReference type="InterPro" id="IPR001128">
    <property type="entry name" value="Cyt_P450"/>
</dbReference>
<gene>
    <name evidence="7" type="ORF">FN846DRAFT_545427</name>
</gene>
<dbReference type="PRINTS" id="PR00385">
    <property type="entry name" value="P450"/>
</dbReference>
<dbReference type="GO" id="GO:0005506">
    <property type="term" value="F:iron ion binding"/>
    <property type="evidence" value="ECO:0007669"/>
    <property type="project" value="InterPro"/>
</dbReference>
<evidence type="ECO:0000256" key="6">
    <source>
        <dbReference type="RuleBase" id="RU000461"/>
    </source>
</evidence>
<dbReference type="Gene3D" id="1.10.630.10">
    <property type="entry name" value="Cytochrome P450"/>
    <property type="match status" value="1"/>
</dbReference>
<organism evidence="7 8">
    <name type="scientific">Sphaerosporella brunnea</name>
    <dbReference type="NCBI Taxonomy" id="1250544"/>
    <lineage>
        <taxon>Eukaryota</taxon>
        <taxon>Fungi</taxon>
        <taxon>Dikarya</taxon>
        <taxon>Ascomycota</taxon>
        <taxon>Pezizomycotina</taxon>
        <taxon>Pezizomycetes</taxon>
        <taxon>Pezizales</taxon>
        <taxon>Pyronemataceae</taxon>
        <taxon>Sphaerosporella</taxon>
    </lineage>
</organism>
<feature type="binding site" description="axial binding residue" evidence="5">
    <location>
        <position position="470"/>
    </location>
    <ligand>
        <name>heme</name>
        <dbReference type="ChEBI" id="CHEBI:30413"/>
    </ligand>
    <ligandPart>
        <name>Fe</name>
        <dbReference type="ChEBI" id="CHEBI:18248"/>
    </ligandPart>
</feature>
<keyword evidence="5 6" id="KW-0349">Heme</keyword>
<dbReference type="EMBL" id="VXIS01000460">
    <property type="protein sequence ID" value="KAA8893336.1"/>
    <property type="molecule type" value="Genomic_DNA"/>
</dbReference>
<dbReference type="InParanoid" id="A0A5J5EEE1"/>
<dbReference type="InterPro" id="IPR036396">
    <property type="entry name" value="Cyt_P450_sf"/>
</dbReference>
<dbReference type="InterPro" id="IPR050121">
    <property type="entry name" value="Cytochrome_P450_monoxygenase"/>
</dbReference>
<comment type="cofactor">
    <cofactor evidence="1 5">
        <name>heme</name>
        <dbReference type="ChEBI" id="CHEBI:30413"/>
    </cofactor>
</comment>
<dbReference type="InterPro" id="IPR017972">
    <property type="entry name" value="Cyt_P450_CS"/>
</dbReference>
<evidence type="ECO:0000256" key="2">
    <source>
        <dbReference type="ARBA" id="ARBA00010617"/>
    </source>
</evidence>
<dbReference type="PANTHER" id="PTHR24305:SF232">
    <property type="entry name" value="P450, PUTATIVE (EUROFUNG)-RELATED"/>
    <property type="match status" value="1"/>
</dbReference>
<keyword evidence="3 5" id="KW-0479">Metal-binding</keyword>
<comment type="similarity">
    <text evidence="2 6">Belongs to the cytochrome P450 family.</text>
</comment>
<dbReference type="OrthoDB" id="3934656at2759"/>
<dbReference type="FunCoup" id="A0A5J5EEE1">
    <property type="interactions" value="1532"/>
</dbReference>
<keyword evidence="6" id="KW-0560">Oxidoreductase</keyword>
<accession>A0A5J5EEE1</accession>
<dbReference type="GO" id="GO:0004497">
    <property type="term" value="F:monooxygenase activity"/>
    <property type="evidence" value="ECO:0007669"/>
    <property type="project" value="UniProtKB-KW"/>
</dbReference>
<reference evidence="7 8" key="1">
    <citation type="submission" date="2019-09" db="EMBL/GenBank/DDBJ databases">
        <title>Draft genome of the ectomycorrhizal ascomycete Sphaerosporella brunnea.</title>
        <authorList>
            <consortium name="DOE Joint Genome Institute"/>
            <person name="Benucci G.M."/>
            <person name="Marozzi G."/>
            <person name="Antonielli L."/>
            <person name="Sanchez S."/>
            <person name="Marco P."/>
            <person name="Wang X."/>
            <person name="Falini L.B."/>
            <person name="Barry K."/>
            <person name="Haridas S."/>
            <person name="Lipzen A."/>
            <person name="Labutti K."/>
            <person name="Grigoriev I.V."/>
            <person name="Murat C."/>
            <person name="Martin F."/>
            <person name="Albertini E."/>
            <person name="Donnini D."/>
            <person name="Bonito G."/>
        </authorList>
    </citation>
    <scope>NUCLEOTIDE SEQUENCE [LARGE SCALE GENOMIC DNA]</scope>
    <source>
        <strain evidence="7 8">Sb_GMNB300</strain>
    </source>
</reference>